<dbReference type="GO" id="GO:0006357">
    <property type="term" value="P:regulation of transcription by RNA polymerase II"/>
    <property type="evidence" value="ECO:0000318"/>
    <property type="project" value="GO_Central"/>
</dbReference>
<evidence type="ECO:0000256" key="12">
    <source>
        <dbReference type="SAM" id="MobiDB-lite"/>
    </source>
</evidence>
<accession>Q9VUB3</accession>
<evidence type="ECO:0000313" key="18">
    <source>
        <dbReference type="Proteomes" id="UP000000803"/>
    </source>
</evidence>
<dbReference type="GO" id="GO:0005634">
    <property type="term" value="C:nucleus"/>
    <property type="evidence" value="ECO:0000250"/>
    <property type="project" value="FlyBase"/>
</dbReference>
<dbReference type="FlyBase" id="FBgn0036396">
    <property type="gene designation" value="CG17359"/>
</dbReference>
<feature type="compositionally biased region" description="Basic residues" evidence="12">
    <location>
        <begin position="168"/>
        <end position="177"/>
    </location>
</feature>
<evidence type="ECO:0000259" key="13">
    <source>
        <dbReference type="PROSITE" id="PS50157"/>
    </source>
</evidence>
<evidence type="ECO:0000256" key="5">
    <source>
        <dbReference type="ARBA" id="ARBA00022833"/>
    </source>
</evidence>
<evidence type="ECO:0000313" key="16">
    <source>
        <dbReference type="EMBL" id="AAL49167.1"/>
    </source>
</evidence>
<dbReference type="Pfam" id="PF07776">
    <property type="entry name" value="zf-AD"/>
    <property type="match status" value="1"/>
</dbReference>
<reference evidence="15" key="15">
    <citation type="submission" date="2022-11" db="EMBL/GenBank/DDBJ databases">
        <authorList>
            <consortium name="FlyBase"/>
        </authorList>
    </citation>
    <scope>NUCLEOTIDE SEQUENCE</scope>
</reference>
<reference evidence="15 18" key="6">
    <citation type="journal article" date="2002" name="Genome Biol.">
        <title>Heterochromatic sequences in a Drosophila whole-genome shotgun assembly.</title>
        <authorList>
            <person name="Hoskins R.A."/>
            <person name="Smith C.D."/>
            <person name="Carlson J.W."/>
            <person name="Carvalho A.B."/>
            <person name="Halpern A."/>
            <person name="Kaminker J.S."/>
            <person name="Kennedy C."/>
            <person name="Mungall C.J."/>
            <person name="Sullivan B.A."/>
            <person name="Sutton G.G."/>
            <person name="Yasuhara J.C."/>
            <person name="Wakimoto B.T."/>
            <person name="Myers E.W."/>
            <person name="Celniker S.E."/>
            <person name="Rubin G.M."/>
            <person name="Karpen G.H."/>
        </authorList>
    </citation>
    <scope>NUCLEOTIDE SEQUENCE [LARGE SCALE GENOMIC DNA]</scope>
    <source>
        <strain evidence="18">Berkeley</strain>
    </source>
</reference>
<keyword evidence="6" id="KW-0805">Transcription regulation</keyword>
<dbReference type="PROSITE" id="PS51915">
    <property type="entry name" value="ZAD"/>
    <property type="match status" value="1"/>
</dbReference>
<reference evidence="15" key="13">
    <citation type="journal article" date="2015" name="Genome Res.">
        <title>The Release 6 reference sequence of the Drosophila melanogaster genome.</title>
        <authorList>
            <person name="Hoskins R.A."/>
            <person name="Carlson J.W."/>
            <person name="Wan K.H."/>
            <person name="Park S."/>
            <person name="Mendez I."/>
            <person name="Galle S.E."/>
            <person name="Booth B.W."/>
            <person name="Pfeiffer B.D."/>
            <person name="George R.A."/>
            <person name="Svirskas R."/>
            <person name="Krzywinski M."/>
            <person name="Schein J."/>
            <person name="Accardo M.C."/>
            <person name="Damia E."/>
            <person name="Messina G."/>
            <person name="Mendez-Lago M."/>
            <person name="de Pablos B."/>
            <person name="Demakova O.V."/>
            <person name="Andreyeva E.N."/>
            <person name="Boldyreva L.V."/>
            <person name="Marra M."/>
            <person name="Carvalho A.B."/>
            <person name="Dimitri P."/>
            <person name="Villasante A."/>
            <person name="Zhimulev I.F."/>
            <person name="Rubin G.M."/>
            <person name="Karpen G.H."/>
            <person name="Celniker S.E."/>
        </authorList>
    </citation>
    <scope>NUCLEOTIDE SEQUENCE</scope>
</reference>
<feature type="binding site" evidence="11">
    <location>
        <position position="64"/>
    </location>
    <ligand>
        <name>Zn(2+)</name>
        <dbReference type="ChEBI" id="CHEBI:29105"/>
    </ligand>
</feature>
<dbReference type="GO" id="GO:0000976">
    <property type="term" value="F:transcription cis-regulatory region binding"/>
    <property type="evidence" value="ECO:0000250"/>
    <property type="project" value="FlyBase"/>
</dbReference>
<keyword evidence="7" id="KW-0238">DNA-binding</keyword>
<reference evidence="15 18" key="1">
    <citation type="journal article" date="2000" name="Science">
        <title>The genome sequence of Drosophila melanogaster.</title>
        <authorList>
            <person name="Adams M.D."/>
            <person name="Celniker S.E."/>
            <person name="Holt R.A."/>
            <person name="Evans C.A."/>
            <person name="Gocayne J.D."/>
            <person name="Amanatides P.G."/>
            <person name="Scherer S.E."/>
            <person name="Li P.W."/>
            <person name="Hoskins R.A."/>
            <person name="Galle R.F."/>
            <person name="George R.A."/>
            <person name="Lewis S.E."/>
            <person name="Richards S."/>
            <person name="Ashburner M."/>
            <person name="Henderson S.N."/>
            <person name="Sutton G.G."/>
            <person name="Wortman J.R."/>
            <person name="Yandell M.D."/>
            <person name="Zhang Q."/>
            <person name="Chen L.X."/>
            <person name="Brandon R.C."/>
            <person name="Rogers Y.H."/>
            <person name="Blazej R.G."/>
            <person name="Champe M."/>
            <person name="Pfeiffer B.D."/>
            <person name="Wan K.H."/>
            <person name="Doyle C."/>
            <person name="Baxter E.G."/>
            <person name="Helt G."/>
            <person name="Nelson C.R."/>
            <person name="Gabor G.L."/>
            <person name="Abril J.F."/>
            <person name="Agbayani A."/>
            <person name="An H.J."/>
            <person name="Andrews-Pfannkoch C."/>
            <person name="Baldwin D."/>
            <person name="Ballew R.M."/>
            <person name="Basu A."/>
            <person name="Baxendale J."/>
            <person name="Bayraktaroglu L."/>
            <person name="Beasley E.M."/>
            <person name="Beeson K.Y."/>
            <person name="Benos P.V."/>
            <person name="Berman B.P."/>
            <person name="Bhandari D."/>
            <person name="Bolshakov S."/>
            <person name="Borkova D."/>
            <person name="Botchan M.R."/>
            <person name="Bouck J."/>
            <person name="Brokstein P."/>
            <person name="Brottier P."/>
            <person name="Burtis K.C."/>
            <person name="Busam D.A."/>
            <person name="Butler H."/>
            <person name="Cadieu E."/>
            <person name="Center A."/>
            <person name="Chandra I."/>
            <person name="Cherry J.M."/>
            <person name="Cawley S."/>
            <person name="Dahlke C."/>
            <person name="Davenport L.B."/>
            <person name="Davies P."/>
            <person name="de Pablos B."/>
            <person name="Delcher A."/>
            <person name="Deng Z."/>
            <person name="Mays A.D."/>
            <person name="Dew I."/>
            <person name="Dietz S.M."/>
            <person name="Dodson K."/>
            <person name="Doup L.E."/>
            <person name="Downes M."/>
            <person name="Dugan-Rocha S."/>
            <person name="Dunkov B.C."/>
            <person name="Dunn P."/>
            <person name="Durbin K.J."/>
            <person name="Evangelista C.C."/>
            <person name="Ferraz C."/>
            <person name="Ferriera S."/>
            <person name="Fleischmann W."/>
            <person name="Fosler C."/>
            <person name="Gabrielian A.E."/>
            <person name="Garg N.S."/>
            <person name="Gelbart W.M."/>
            <person name="Glasser K."/>
            <person name="Glodek A."/>
            <person name="Gong F."/>
            <person name="Gorrell J.H."/>
            <person name="Gu Z."/>
            <person name="Guan P."/>
            <person name="Harris M."/>
            <person name="Harris N.L."/>
            <person name="Harvey D."/>
            <person name="Heiman T.J."/>
            <person name="Hernandez J.R."/>
            <person name="Houck J."/>
            <person name="Hostin D."/>
            <person name="Houston K.A."/>
            <person name="Howland T.J."/>
            <person name="Wei M.H."/>
            <person name="Ibegwam C."/>
            <person name="Jalali M."/>
            <person name="Kalush F."/>
            <person name="Karpen G.H."/>
            <person name="Ke Z."/>
            <person name="Kennison J.A."/>
            <person name="Ketchum K.A."/>
            <person name="Kimmel B.E."/>
            <person name="Kodira C.D."/>
            <person name="Kraft C."/>
            <person name="Kravitz S."/>
            <person name="Kulp D."/>
            <person name="Lai Z."/>
            <person name="Lasko P."/>
            <person name="Lei Y."/>
            <person name="Levitsky A.A."/>
            <person name="Li J."/>
            <person name="Li Z."/>
            <person name="Liang Y."/>
            <person name="Lin X."/>
            <person name="Liu X."/>
            <person name="Mattei B."/>
            <person name="McIntosh T.C."/>
            <person name="McLeod M.P."/>
            <person name="McPherson D."/>
            <person name="Merkulov G."/>
            <person name="Milshina N.V."/>
            <person name="Mobarry C."/>
            <person name="Morris J."/>
            <person name="Moshrefi A."/>
            <person name="Mount S.M."/>
            <person name="Moy M."/>
            <person name="Murphy B."/>
            <person name="Murphy L."/>
            <person name="Muzny D.M."/>
            <person name="Nelson D.L."/>
            <person name="Nelson D.R."/>
            <person name="Nelson K.A."/>
            <person name="Nixon K."/>
            <person name="Nusskern D.R."/>
            <person name="Pacleb J.M."/>
            <person name="Palazzolo M."/>
            <person name="Pittman G.S."/>
            <person name="Pan S."/>
            <person name="Pollard J."/>
            <person name="Puri V."/>
            <person name="Reese M.G."/>
            <person name="Reinert K."/>
            <person name="Remington K."/>
            <person name="Saunders R.D."/>
            <person name="Scheeler F."/>
            <person name="Shen H."/>
            <person name="Shue B.C."/>
            <person name="Siden-Kiamos I."/>
            <person name="Simpson M."/>
            <person name="Skupski M.P."/>
            <person name="Smith T."/>
            <person name="Spier E."/>
            <person name="Spradling A.C."/>
            <person name="Stapleton M."/>
            <person name="Strong R."/>
            <person name="Sun E."/>
            <person name="Svirskas R."/>
            <person name="Tector C."/>
            <person name="Turner R."/>
            <person name="Venter E."/>
            <person name="Wang A.H."/>
            <person name="Wang X."/>
            <person name="Wang Z.Y."/>
            <person name="Wassarman D.A."/>
            <person name="Weinstock G.M."/>
            <person name="Weissenbach J."/>
            <person name="Williams S.M."/>
            <person name="WoodageT"/>
            <person name="Worley K.C."/>
            <person name="Wu D."/>
            <person name="Yang S."/>
            <person name="Yao Q.A."/>
            <person name="Ye J."/>
            <person name="Yeh R.F."/>
            <person name="Zaveri J.S."/>
            <person name="Zhan M."/>
            <person name="Zhang G."/>
            <person name="Zhao Q."/>
            <person name="Zheng L."/>
            <person name="Zheng X.H."/>
            <person name="Zhong F.N."/>
            <person name="Zhong W."/>
            <person name="Zhou X."/>
            <person name="Zhu S."/>
            <person name="Zhu X."/>
            <person name="Smith H.O."/>
            <person name="Gibbs R.A."/>
            <person name="Myers E.W."/>
            <person name="Rubin G.M."/>
            <person name="Venter J.C."/>
        </authorList>
    </citation>
    <scope>NUCLEOTIDE SEQUENCE [LARGE SCALE GENOMIC DNA]</scope>
    <source>
        <strain evidence="18">Berkeley</strain>
    </source>
</reference>
<dbReference type="PROSITE" id="PS00028">
    <property type="entry name" value="ZINC_FINGER_C2H2_1"/>
    <property type="match status" value="4"/>
</dbReference>
<proteinExistence type="evidence at transcript level"/>
<dbReference type="GeneID" id="39549"/>
<organism evidence="15 18">
    <name type="scientific">Drosophila melanogaster</name>
    <name type="common">Fruit fly</name>
    <dbReference type="NCBI Taxonomy" id="7227"/>
    <lineage>
        <taxon>Eukaryota</taxon>
        <taxon>Metazoa</taxon>
        <taxon>Ecdysozoa</taxon>
        <taxon>Arthropoda</taxon>
        <taxon>Hexapoda</taxon>
        <taxon>Insecta</taxon>
        <taxon>Pterygota</taxon>
        <taxon>Neoptera</taxon>
        <taxon>Endopterygota</taxon>
        <taxon>Diptera</taxon>
        <taxon>Brachycera</taxon>
        <taxon>Muscomorpha</taxon>
        <taxon>Ephydroidea</taxon>
        <taxon>Drosophilidae</taxon>
        <taxon>Drosophila</taxon>
        <taxon>Sophophora</taxon>
    </lineage>
</organism>
<evidence type="ECO:0000256" key="11">
    <source>
        <dbReference type="PROSITE-ProRule" id="PRU01263"/>
    </source>
</evidence>
<feature type="domain" description="C2H2-type" evidence="13">
    <location>
        <begin position="271"/>
        <end position="298"/>
    </location>
</feature>
<evidence type="ECO:0000256" key="3">
    <source>
        <dbReference type="ARBA" id="ARBA00022737"/>
    </source>
</evidence>
<dbReference type="AGR" id="FB:FBgn0036396"/>
<dbReference type="VEuPathDB" id="VectorBase:FBgn0036396"/>
<dbReference type="SUPFAM" id="SSF57716">
    <property type="entry name" value="Glucocorticoid receptor-like (DNA-binding domain)"/>
    <property type="match status" value="1"/>
</dbReference>
<evidence type="ECO:0000256" key="8">
    <source>
        <dbReference type="ARBA" id="ARBA00023163"/>
    </source>
</evidence>
<dbReference type="RefSeq" id="NP_648679.1">
    <property type="nucleotide sequence ID" value="NM_140422.3"/>
</dbReference>
<dbReference type="SUPFAM" id="SSF57667">
    <property type="entry name" value="beta-beta-alpha zinc fingers"/>
    <property type="match status" value="2"/>
</dbReference>
<reference evidence="15" key="11">
    <citation type="journal article" date="2015" name="G3 (Bethesda)">
        <title>Gene Model Annotations for Drosophila melanogaster: Impact of High-Throughput Data.</title>
        <authorList>
            <consortium name="FlyBase Consortium"/>
            <person name="Matthews B.B."/>
            <person name="Dos Santos G."/>
            <person name="Crosby M.A."/>
            <person name="Emmert D.B."/>
            <person name="St Pierre S.E."/>
            <person name="Gramates L.S."/>
            <person name="Zhou P."/>
            <person name="Schroeder A.J."/>
            <person name="Falls K."/>
            <person name="Strelets V."/>
            <person name="Russo S.M."/>
            <person name="Gelbart W.M."/>
            <person name="null"/>
        </authorList>
    </citation>
    <scope>NUCLEOTIDE SEQUENCE</scope>
</reference>
<sequence>MDISQMCRVCRDESDCLLDIYTEPYASSNRVQEQEPVLATMLRECSGCSVHKEDGMPQFICVECAEAVRNAYRLRRQCRKSHQYFEQLRLMMKELDDIEYCLNIGDNIEPQMPVSVMEAGKTPETSEPLLVELVQVKYMPPEPKPISSPLPDNNEHKLAQSYSPAKTPHNKSKRRARSYSDNDSWSPDSELEHEDDDKIWNASKRGKPKRVPGPYRCKLCTQSFTQKQNLEIHMRIHTGERPYKCSLCPRSFAQKGNLQSHTRCHTGERPFGCPNCPKRFRQVGQLQVHTRTHTGEQPFKCSKCQQSFKQLNGLQKHMSAHTRGKRRTSSQETKRNKFK</sequence>
<dbReference type="InterPro" id="IPR013087">
    <property type="entry name" value="Znf_C2H2_type"/>
</dbReference>
<dbReference type="GO" id="GO:0045893">
    <property type="term" value="P:positive regulation of DNA-templated transcription"/>
    <property type="evidence" value="ECO:0007669"/>
    <property type="project" value="UniProtKB-ARBA"/>
</dbReference>
<dbReference type="SMR" id="Q9VUB3"/>
<feature type="domain" description="C2H2-type" evidence="13">
    <location>
        <begin position="243"/>
        <end position="270"/>
    </location>
</feature>
<gene>
    <name evidence="15" type="primary">Dmel\CG17359</name>
    <name evidence="15 17" type="ORF">CG17359</name>
    <name evidence="15" type="ORF">Dmel_CG17359</name>
</gene>
<dbReference type="FunFam" id="3.30.160.60:FF:003652">
    <property type="match status" value="2"/>
</dbReference>
<evidence type="ECO:0000313" key="17">
    <source>
        <dbReference type="FlyBase" id="FBgn0036396"/>
    </source>
</evidence>
<dbReference type="UCSC" id="CG17359-RA">
    <property type="organism name" value="d. melanogaster"/>
</dbReference>
<dbReference type="FunFam" id="3.40.1800.20:FF:000001">
    <property type="entry name" value="zinc finger protein 836"/>
    <property type="match status" value="1"/>
</dbReference>
<dbReference type="GO" id="GO:0006355">
    <property type="term" value="P:regulation of DNA-templated transcription"/>
    <property type="evidence" value="ECO:0000250"/>
    <property type="project" value="FlyBase"/>
</dbReference>
<feature type="domain" description="C2H2-type" evidence="13">
    <location>
        <begin position="215"/>
        <end position="242"/>
    </location>
</feature>
<evidence type="ECO:0000256" key="1">
    <source>
        <dbReference type="ARBA" id="ARBA00004123"/>
    </source>
</evidence>
<dbReference type="InParanoid" id="Q9VUB3"/>
<reference evidence="15" key="14">
    <citation type="submission" date="2022-11" db="EMBL/GenBank/DDBJ databases">
        <title>Drosophila melanogaster release 4 sequence.</title>
        <authorList>
            <consortium name="Berkeley Drosophila Genome Project"/>
            <person name="Celniker S."/>
            <person name="Carlson J."/>
            <person name="Wan K."/>
            <person name="Pfeiffer B."/>
            <person name="Frise E."/>
            <person name="George R."/>
            <person name="Hoskins R."/>
            <person name="Stapleton M."/>
            <person name="Pacleb J."/>
            <person name="Park S."/>
            <person name="Svirskas R."/>
            <person name="Smith E."/>
            <person name="Yu C."/>
            <person name="Rubin G."/>
        </authorList>
    </citation>
    <scope>NUCLEOTIDE SEQUENCE</scope>
</reference>
<comment type="subcellular location">
    <subcellularLocation>
        <location evidence="1">Nucleus</location>
    </subcellularLocation>
</comment>
<dbReference type="STRING" id="7227.FBpp0075529"/>
<dbReference type="eggNOG" id="KOG1721">
    <property type="taxonomic scope" value="Eukaryota"/>
</dbReference>
<dbReference type="InterPro" id="IPR012934">
    <property type="entry name" value="Znf_AD"/>
</dbReference>
<keyword evidence="4 10" id="KW-0863">Zinc-finger</keyword>
<reference evidence="16" key="2">
    <citation type="submission" date="2001-12" db="EMBL/GenBank/DDBJ databases">
        <authorList>
            <person name="Stapleton M."/>
            <person name="Brokstein P."/>
            <person name="Hong L."/>
            <person name="Agbayani A."/>
            <person name="Carlson J."/>
            <person name="Champe M."/>
            <person name="Chavez C."/>
            <person name="Dorsett V."/>
            <person name="Dresnek D."/>
            <person name="Farfan D."/>
            <person name="Frise E."/>
            <person name="George R."/>
            <person name="Gonzalez M."/>
            <person name="Guarin H."/>
            <person name="Kronmiller B."/>
            <person name="Li P."/>
            <person name="Liao G."/>
            <person name="Miranda A."/>
            <person name="Mungall C.J."/>
            <person name="Nunoo J."/>
            <person name="Pacleb J."/>
            <person name="Paragas V."/>
            <person name="Park S."/>
            <person name="Patel S."/>
            <person name="Phouanenavong S."/>
            <person name="Wan K."/>
            <person name="Yu C."/>
            <person name="Lewis S.E."/>
            <person name="Rubin G.M."/>
            <person name="Celniker S."/>
        </authorList>
    </citation>
    <scope>NUCLEOTIDE SEQUENCE</scope>
    <source>
        <strain evidence="16">Berkeley</strain>
    </source>
</reference>
<dbReference type="Gene3D" id="3.30.160.60">
    <property type="entry name" value="Classic Zinc Finger"/>
    <property type="match status" value="4"/>
</dbReference>
<keyword evidence="9" id="KW-0539">Nucleus</keyword>
<protein>
    <submittedName>
        <fullName evidence="16">RE58063p</fullName>
    </submittedName>
</protein>
<dbReference type="KEGG" id="dme:Dmel_CG17359"/>
<dbReference type="PANTHER" id="PTHR16515">
    <property type="entry name" value="PR DOMAIN ZINC FINGER PROTEIN"/>
    <property type="match status" value="1"/>
</dbReference>
<evidence type="ECO:0000313" key="15">
    <source>
        <dbReference type="EMBL" id="AAF49775.1"/>
    </source>
</evidence>
<dbReference type="AlphaFoldDB" id="Q9VUB3"/>
<evidence type="ECO:0000256" key="10">
    <source>
        <dbReference type="PROSITE-ProRule" id="PRU00042"/>
    </source>
</evidence>
<feature type="binding site" evidence="11">
    <location>
        <position position="7"/>
    </location>
    <ligand>
        <name>Zn(2+)</name>
        <dbReference type="ChEBI" id="CHEBI:29105"/>
    </ligand>
</feature>
<dbReference type="Bgee" id="FBgn0036396">
    <property type="expression patterns" value="Expressed in cleaving embryo and 37 other cell types or tissues"/>
</dbReference>
<dbReference type="SMART" id="SM00355">
    <property type="entry name" value="ZnF_C2H2"/>
    <property type="match status" value="5"/>
</dbReference>
<keyword evidence="2 11" id="KW-0479">Metal-binding</keyword>
<keyword evidence="3" id="KW-0677">Repeat</keyword>
<keyword evidence="5 11" id="KW-0862">Zinc</keyword>
<reference evidence="15" key="8">
    <citation type="submission" date="2006-08" db="EMBL/GenBank/DDBJ databases">
        <authorList>
            <person name="Celniker S."/>
            <person name="Carlson J."/>
            <person name="Wan K."/>
            <person name="Frise E."/>
            <person name="Hoskins R."/>
            <person name="Park S."/>
            <person name="Svirskas R."/>
            <person name="Rubin G."/>
        </authorList>
    </citation>
    <scope>NUCLEOTIDE SEQUENCE</scope>
</reference>
<dbReference type="InterPro" id="IPR036236">
    <property type="entry name" value="Znf_C2H2_sf"/>
</dbReference>
<reference evidence="15" key="12">
    <citation type="journal article" date="2015" name="G3 (Bethesda)">
        <title>Gene Model Annotations for Drosophila melanogaster: The Rule-Benders.</title>
        <authorList>
            <consortium name="FlyBase Consortium"/>
            <person name="Crosby M.A."/>
            <person name="Gramates L.S."/>
            <person name="Dos Santos G."/>
            <person name="Matthews B.B."/>
            <person name="St Pierre S.E."/>
            <person name="Zhou P."/>
            <person name="Schroeder A.J."/>
            <person name="Falls K."/>
            <person name="Emmert D.B."/>
            <person name="Russo S.M."/>
            <person name="Gelbart W.M."/>
            <person name="null"/>
        </authorList>
    </citation>
    <scope>NUCLEOTIDE SEQUENCE</scope>
</reference>
<dbReference type="InterPro" id="IPR050331">
    <property type="entry name" value="Zinc_finger"/>
</dbReference>
<dbReference type="GO" id="GO:0003700">
    <property type="term" value="F:DNA-binding transcription factor activity"/>
    <property type="evidence" value="ECO:0000250"/>
    <property type="project" value="FlyBase"/>
</dbReference>
<feature type="compositionally biased region" description="Basic residues" evidence="12">
    <location>
        <begin position="318"/>
        <end position="328"/>
    </location>
</feature>
<reference evidence="15 18" key="7">
    <citation type="journal article" date="2005" name="PLoS Comput. Biol.">
        <title>Combined evidence annotation of transposable elements in genome sequences.</title>
        <authorList>
            <person name="Quesneville H."/>
            <person name="Bergman C.M."/>
            <person name="Andrieu O."/>
            <person name="Autard D."/>
            <person name="Nouaud D."/>
            <person name="Ashburner M."/>
            <person name="Anxolabehere D."/>
        </authorList>
    </citation>
    <scope>NUCLEOTIDE SEQUENCE [LARGE SCALE GENOMIC DNA]</scope>
    <source>
        <strain evidence="18">Berkeley</strain>
    </source>
</reference>
<dbReference type="SMART" id="SM00868">
    <property type="entry name" value="zf-AD"/>
    <property type="match status" value="1"/>
</dbReference>
<evidence type="ECO:0000256" key="4">
    <source>
        <dbReference type="ARBA" id="ARBA00022771"/>
    </source>
</evidence>
<dbReference type="IntAct" id="Q9VUB3">
    <property type="interactions" value="3"/>
</dbReference>
<dbReference type="EMBL" id="AE014296">
    <property type="protein sequence ID" value="AAF49775.1"/>
    <property type="molecule type" value="Genomic_DNA"/>
</dbReference>
<dbReference type="FunFam" id="3.30.160.60:FF:001732">
    <property type="entry name" value="Zgc:162936"/>
    <property type="match status" value="1"/>
</dbReference>
<dbReference type="FunCoup" id="Q9VUB3">
    <property type="interactions" value="76"/>
</dbReference>
<dbReference type="Pfam" id="PF00096">
    <property type="entry name" value="zf-C2H2"/>
    <property type="match status" value="4"/>
</dbReference>
<evidence type="ECO:0000256" key="7">
    <source>
        <dbReference type="ARBA" id="ARBA00023125"/>
    </source>
</evidence>
<keyword evidence="8" id="KW-0804">Transcription</keyword>
<feature type="binding site" evidence="11">
    <location>
        <position position="61"/>
    </location>
    <ligand>
        <name>Zn(2+)</name>
        <dbReference type="ChEBI" id="CHEBI:29105"/>
    </ligand>
</feature>
<evidence type="ECO:0000259" key="14">
    <source>
        <dbReference type="PROSITE" id="PS51915"/>
    </source>
</evidence>
<evidence type="ECO:0000256" key="6">
    <source>
        <dbReference type="ARBA" id="ARBA00023015"/>
    </source>
</evidence>
<name>Q9VUB3_DROME</name>
<dbReference type="EMBL" id="AY071545">
    <property type="protein sequence ID" value="AAL49167.1"/>
    <property type="molecule type" value="mRNA"/>
</dbReference>
<reference evidence="15 18" key="10">
    <citation type="journal article" date="2007" name="Science">
        <title>Sequence finishing and mapping of Drosophila melanogaster heterochromatin.</title>
        <authorList>
            <person name="Hoskins R.A."/>
            <person name="Carlson J.W."/>
            <person name="Kennedy C."/>
            <person name="Acevedo D."/>
            <person name="Evans-Holm M."/>
            <person name="Frise E."/>
            <person name="Wan K.H."/>
            <person name="Park S."/>
            <person name="Mendez-Lago M."/>
            <person name="Rossi F."/>
            <person name="Villasante A."/>
            <person name="Dimitri P."/>
            <person name="Karpen G.H."/>
            <person name="Celniker S.E."/>
        </authorList>
    </citation>
    <scope>NUCLEOTIDE SEQUENCE [LARGE SCALE GENOMIC DNA]</scope>
    <source>
        <strain evidence="18">Berkeley</strain>
    </source>
</reference>
<dbReference type="GO" id="GO:0005694">
    <property type="term" value="C:chromosome"/>
    <property type="evidence" value="ECO:0007669"/>
    <property type="project" value="UniProtKB-ARBA"/>
</dbReference>
<dbReference type="Proteomes" id="UP000000803">
    <property type="component" value="Chromosome 3L"/>
</dbReference>
<feature type="binding site" evidence="11">
    <location>
        <position position="10"/>
    </location>
    <ligand>
        <name>Zn(2+)</name>
        <dbReference type="ChEBI" id="CHEBI:29105"/>
    </ligand>
</feature>
<reference evidence="18" key="3">
    <citation type="journal article" date="2002" name="Genome Biol.">
        <title>Finishing a whole-genome shotgun: release 3 of the Drosophila melanogaster euchromatic genome sequence.</title>
        <authorList>
            <person name="Celniker S.E."/>
            <person name="Wheeler D.A."/>
            <person name="Kronmiller B."/>
            <person name="Carlson J.W."/>
            <person name="Halpern A."/>
            <person name="Patel S."/>
            <person name="Adams M."/>
            <person name="Champe M."/>
            <person name="Dugan S.P."/>
            <person name="Frise E."/>
            <person name="Hodgson A."/>
            <person name="George R.A."/>
            <person name="Hoskins R.A."/>
            <person name="Laverty T."/>
            <person name="Muzny D.M."/>
            <person name="Nelson C.R."/>
            <person name="Pacleb J.M."/>
            <person name="Park S."/>
            <person name="Pfeiffer B.D."/>
            <person name="Richards S."/>
            <person name="Sodergren E.J."/>
            <person name="Svirskas R."/>
            <person name="Tabor P.E."/>
            <person name="Wan K."/>
            <person name="Stapleton M."/>
            <person name="Sutton G.G."/>
            <person name="Venter C."/>
            <person name="Weinstock G."/>
            <person name="Scherer S.E."/>
            <person name="Myers E.W."/>
            <person name="Gibbs R.A."/>
            <person name="Rubin G.M."/>
        </authorList>
    </citation>
    <scope>NUCLEOTIDE SEQUENCE [LARGE SCALE GENOMIC DNA]</scope>
    <source>
        <strain evidence="18">Berkeley</strain>
    </source>
</reference>
<dbReference type="PROSITE" id="PS50157">
    <property type="entry name" value="ZINC_FINGER_C2H2_2"/>
    <property type="match status" value="4"/>
</dbReference>
<feature type="region of interest" description="Disordered" evidence="12">
    <location>
        <begin position="142"/>
        <end position="211"/>
    </location>
</feature>
<reference evidence="18" key="4">
    <citation type="journal article" date="2002" name="Genome Biol.">
        <title>Annotation of the Drosophila melanogaster euchromatic genome: a systematic review.</title>
        <authorList>
            <person name="Misra S."/>
            <person name="Crosby M.A."/>
            <person name="Mungall C.J."/>
            <person name="Matthews B.B."/>
            <person name="Campbell K.S."/>
            <person name="Hradecky P."/>
            <person name="Huang Y."/>
            <person name="Kaminker J.S."/>
            <person name="Millburn G.H."/>
            <person name="Prochnik S.E."/>
            <person name="Smith C.D."/>
            <person name="Tupy J.L."/>
            <person name="Whitfied E.J."/>
            <person name="Bayraktaroglu L."/>
            <person name="Berman B.P."/>
            <person name="Bettencourt B.R."/>
            <person name="Celniker S.E."/>
            <person name="de Grey A.D."/>
            <person name="Drysdale R.A."/>
            <person name="Harris N.L."/>
            <person name="Richter J."/>
            <person name="Russo S."/>
            <person name="Schroeder A.J."/>
            <person name="Shu S.Q."/>
            <person name="Stapleton M."/>
            <person name="Yamada C."/>
            <person name="Ashburner M."/>
            <person name="Gelbart W.M."/>
            <person name="Rubin G.M."/>
            <person name="Lewis S.E."/>
        </authorList>
    </citation>
    <scope>GENOME REANNOTATION</scope>
    <source>
        <strain evidence="18">Berkeley</strain>
    </source>
</reference>
<dbReference type="FunFam" id="3.30.160.60:FF:001498">
    <property type="entry name" value="Zinc finger protein 404"/>
    <property type="match status" value="1"/>
</dbReference>
<reference evidence="18" key="5">
    <citation type="journal article" date="2002" name="Genome Biol.">
        <title>The transposable elements of the Drosophila melanogaster euchromatin: a genomics perspective.</title>
        <authorList>
            <person name="Kaminker J.S."/>
            <person name="Bergman C.M."/>
            <person name="Kronmiller B."/>
            <person name="Carlson J."/>
            <person name="Svirskas R."/>
            <person name="Patel S."/>
            <person name="Frise E."/>
            <person name="Wheeler D.A."/>
            <person name="Lewis S.E."/>
            <person name="Rubin G.M."/>
            <person name="Ashburner M."/>
            <person name="Celniker S.E."/>
        </authorList>
    </citation>
    <scope>NUCLEOTIDE SEQUENCE [LARGE SCALE GENOMIC DNA]</scope>
    <source>
        <strain evidence="18">Berkeley</strain>
    </source>
</reference>
<dbReference type="PANTHER" id="PTHR16515:SF49">
    <property type="entry name" value="GASTRULA ZINC FINGER PROTEIN XLCGF49.1-LIKE-RELATED"/>
    <property type="match status" value="1"/>
</dbReference>
<dbReference type="OrthoDB" id="6077919at2759"/>
<evidence type="ECO:0000256" key="9">
    <source>
        <dbReference type="ARBA" id="ARBA00023242"/>
    </source>
</evidence>
<dbReference type="OMA" id="CLECPKT"/>
<feature type="domain" description="C2H2-type" evidence="13">
    <location>
        <begin position="299"/>
        <end position="326"/>
    </location>
</feature>
<dbReference type="DNASU" id="39549"/>
<dbReference type="GO" id="GO:0000978">
    <property type="term" value="F:RNA polymerase II cis-regulatory region sequence-specific DNA binding"/>
    <property type="evidence" value="ECO:0000318"/>
    <property type="project" value="GO_Central"/>
</dbReference>
<feature type="region of interest" description="Disordered" evidence="12">
    <location>
        <begin position="314"/>
        <end position="339"/>
    </location>
</feature>
<dbReference type="BioGRID-ORCS" id="39549">
    <property type="hits" value="1 hit in 1 CRISPR screen"/>
</dbReference>
<reference evidence="15 18" key="9">
    <citation type="journal article" date="2007" name="Science">
        <title>The Release 5.1 annotation of Drosophila melanogaster heterochromatin.</title>
        <authorList>
            <person name="Smith C.D."/>
            <person name="Shu S."/>
            <person name="Mungall C.J."/>
            <person name="Karpen G.H."/>
        </authorList>
    </citation>
    <scope>NUCLEOTIDE SEQUENCE [LARGE SCALE GENOMIC DNA]</scope>
    <source>
        <strain evidence="18">Berkeley</strain>
    </source>
</reference>
<dbReference type="HOGENOM" id="CLU_002678_94_1_1"/>
<evidence type="ECO:0000256" key="2">
    <source>
        <dbReference type="ARBA" id="ARBA00022723"/>
    </source>
</evidence>
<dbReference type="PaxDb" id="7227-FBpp0075529"/>
<dbReference type="GO" id="GO:0008270">
    <property type="term" value="F:zinc ion binding"/>
    <property type="evidence" value="ECO:0007669"/>
    <property type="project" value="UniProtKB-UniRule"/>
</dbReference>
<feature type="domain" description="ZAD" evidence="14">
    <location>
        <begin position="5"/>
        <end position="88"/>
    </location>
</feature>
<dbReference type="Gene3D" id="3.40.1800.20">
    <property type="match status" value="1"/>
</dbReference>
<keyword evidence="18" id="KW-1185">Reference proteome</keyword>